<organism evidence="3 4">
    <name type="scientific">Mesosutterella multiformis</name>
    <dbReference type="NCBI Taxonomy" id="2259133"/>
    <lineage>
        <taxon>Bacteria</taxon>
        <taxon>Pseudomonadati</taxon>
        <taxon>Pseudomonadota</taxon>
        <taxon>Betaproteobacteria</taxon>
        <taxon>Burkholderiales</taxon>
        <taxon>Sutterellaceae</taxon>
        <taxon>Mesosutterella</taxon>
    </lineage>
</organism>
<accession>A0A388SG22</accession>
<dbReference type="Gene3D" id="3.40.50.11440">
    <property type="match status" value="1"/>
</dbReference>
<dbReference type="InterPro" id="IPR048068">
    <property type="entry name" value="LarA-like"/>
</dbReference>
<dbReference type="Pfam" id="PF21113">
    <property type="entry name" value="LarA_C"/>
    <property type="match status" value="1"/>
</dbReference>
<sequence>MTLKTYELPYGDTVKTVALPEDEVIAEVRTKSFTPIPKEAVKSKILEAIRNPIGIGPLDERVKPGDTVCFICNDLTRVANSFDFMPVFLDELNRLGVPDDHMKIVFSLGAHRKMTRDEMAEAVGEEVAARVPMFNSDCYADQDFEYFGQTTRGTPVLINKLLCDVDHVILTGTIVFHYFAGFGGGRKAILPGCAAMETIRMNHQWMMDDRVGLGITTGNPCYEDQVEGVERFAKGRDLFLFNAVLNAKHEFLRMYAGHWVKAHLEACKFVREVYGVPIPREADLVIVSCGGYPKDINAYQMQKTMDNARIAVKKGGAVILVAECREGSGNQKFEDTCRRLGSYDAIVKELKEHFVMGANKAFAVTRNMQKAPYFLVSSLDPKLAKELMFAGCVTTIEEALALVRPIVGEHPSVILMPEGSLTVPLLPEN</sequence>
<evidence type="ECO:0000259" key="2">
    <source>
        <dbReference type="Pfam" id="PF21113"/>
    </source>
</evidence>
<dbReference type="PANTHER" id="PTHR33171:SF17">
    <property type="entry name" value="LARA-LIKE N-TERMINAL DOMAIN-CONTAINING PROTEIN"/>
    <property type="match status" value="1"/>
</dbReference>
<feature type="domain" description="LarA-like N-terminal" evidence="1">
    <location>
        <begin position="10"/>
        <end position="210"/>
    </location>
</feature>
<dbReference type="AlphaFoldDB" id="A0A388SG22"/>
<keyword evidence="4" id="KW-1185">Reference proteome</keyword>
<dbReference type="RefSeq" id="WP_174703625.1">
    <property type="nucleotide sequence ID" value="NZ_BGZJ01000002.1"/>
</dbReference>
<dbReference type="InterPro" id="IPR018657">
    <property type="entry name" value="LarA-like_N"/>
</dbReference>
<gene>
    <name evidence="3" type="ORF">MESMUL_17440</name>
</gene>
<protein>
    <submittedName>
        <fullName evidence="3">Uncharacterized protein</fullName>
    </submittedName>
</protein>
<proteinExistence type="predicted"/>
<dbReference type="InterPro" id="IPR043166">
    <property type="entry name" value="LarA-like_C"/>
</dbReference>
<dbReference type="NCBIfam" id="NF033504">
    <property type="entry name" value="Ni_dep_LarA"/>
    <property type="match status" value="1"/>
</dbReference>
<feature type="domain" description="Lactate racemase C-terminal" evidence="2">
    <location>
        <begin position="281"/>
        <end position="419"/>
    </location>
</feature>
<evidence type="ECO:0000259" key="1">
    <source>
        <dbReference type="Pfam" id="PF09861"/>
    </source>
</evidence>
<dbReference type="Pfam" id="PF09861">
    <property type="entry name" value="Lar_N"/>
    <property type="match status" value="1"/>
</dbReference>
<comment type="caution">
    <text evidence="3">The sequence shown here is derived from an EMBL/GenBank/DDBJ whole genome shotgun (WGS) entry which is preliminary data.</text>
</comment>
<dbReference type="Gene3D" id="3.90.226.30">
    <property type="match status" value="1"/>
</dbReference>
<dbReference type="EMBL" id="BGZJ01000002">
    <property type="protein sequence ID" value="GBO94390.1"/>
    <property type="molecule type" value="Genomic_DNA"/>
</dbReference>
<dbReference type="Proteomes" id="UP000266091">
    <property type="component" value="Unassembled WGS sequence"/>
</dbReference>
<dbReference type="GO" id="GO:0050043">
    <property type="term" value="F:lactate racemase activity"/>
    <property type="evidence" value="ECO:0007669"/>
    <property type="project" value="InterPro"/>
</dbReference>
<reference evidence="3 4" key="1">
    <citation type="journal article" date="2018" name="Int. J. Syst. Evol. Microbiol.">
        <title>Mesosutterella multiformis gen. nov., sp. nov., a member of the family Sutterellaceae and Sutterella megalosphaeroides sp. nov., isolated from human faeces.</title>
        <authorList>
            <person name="Sakamoto M."/>
            <person name="Ikeyama N."/>
            <person name="Kunihiro T."/>
            <person name="Iino T."/>
            <person name="Yuki M."/>
            <person name="Ohkuma M."/>
        </authorList>
    </citation>
    <scope>NUCLEOTIDE SEQUENCE [LARGE SCALE GENOMIC DNA]</scope>
    <source>
        <strain evidence="3 4">4NBBH2</strain>
    </source>
</reference>
<name>A0A388SG22_9BURK</name>
<dbReference type="PANTHER" id="PTHR33171">
    <property type="entry name" value="LAR_N DOMAIN-CONTAINING PROTEIN"/>
    <property type="match status" value="1"/>
</dbReference>
<dbReference type="InterPro" id="IPR048520">
    <property type="entry name" value="LarA_C"/>
</dbReference>
<evidence type="ECO:0000313" key="3">
    <source>
        <dbReference type="EMBL" id="GBO94390.1"/>
    </source>
</evidence>
<evidence type="ECO:0000313" key="4">
    <source>
        <dbReference type="Proteomes" id="UP000266091"/>
    </source>
</evidence>
<dbReference type="InterPro" id="IPR047926">
    <property type="entry name" value="Ni_dep_LarA"/>
</dbReference>